<evidence type="ECO:0000313" key="5">
    <source>
        <dbReference type="Proteomes" id="UP000596827"/>
    </source>
</evidence>
<dbReference type="InterPro" id="IPR001789">
    <property type="entry name" value="Sig_transdc_resp-reg_receiver"/>
</dbReference>
<organism evidence="4 5">
    <name type="scientific">Ramlibacter albus</name>
    <dbReference type="NCBI Taxonomy" id="2079448"/>
    <lineage>
        <taxon>Bacteria</taxon>
        <taxon>Pseudomonadati</taxon>
        <taxon>Pseudomonadota</taxon>
        <taxon>Betaproteobacteria</taxon>
        <taxon>Burkholderiales</taxon>
        <taxon>Comamonadaceae</taxon>
        <taxon>Ramlibacter</taxon>
    </lineage>
</organism>
<dbReference type="InterPro" id="IPR050595">
    <property type="entry name" value="Bact_response_regulator"/>
</dbReference>
<dbReference type="InterPro" id="IPR011006">
    <property type="entry name" value="CheY-like_superfamily"/>
</dbReference>
<dbReference type="EMBL" id="JACORU010000014">
    <property type="protein sequence ID" value="MBC5768041.1"/>
    <property type="molecule type" value="Genomic_DNA"/>
</dbReference>
<dbReference type="SMART" id="SM00448">
    <property type="entry name" value="REC"/>
    <property type="match status" value="1"/>
</dbReference>
<keyword evidence="1 2" id="KW-0597">Phosphoprotein</keyword>
<protein>
    <submittedName>
        <fullName evidence="4">Response regulator</fullName>
    </submittedName>
</protein>
<dbReference type="Gene3D" id="3.40.50.2300">
    <property type="match status" value="1"/>
</dbReference>
<dbReference type="RefSeq" id="WP_187084529.1">
    <property type="nucleotide sequence ID" value="NZ_JACORU010000014.1"/>
</dbReference>
<feature type="modified residue" description="4-aspartylphosphate" evidence="2">
    <location>
        <position position="53"/>
    </location>
</feature>
<name>A0A923MED9_9BURK</name>
<dbReference type="PANTHER" id="PTHR44591">
    <property type="entry name" value="STRESS RESPONSE REGULATOR PROTEIN 1"/>
    <property type="match status" value="1"/>
</dbReference>
<dbReference type="GO" id="GO:0000160">
    <property type="term" value="P:phosphorelay signal transduction system"/>
    <property type="evidence" value="ECO:0007669"/>
    <property type="project" value="InterPro"/>
</dbReference>
<feature type="domain" description="Response regulatory" evidence="3">
    <location>
        <begin position="4"/>
        <end position="119"/>
    </location>
</feature>
<keyword evidence="5" id="KW-1185">Reference proteome</keyword>
<evidence type="ECO:0000313" key="4">
    <source>
        <dbReference type="EMBL" id="MBC5768041.1"/>
    </source>
</evidence>
<gene>
    <name evidence="4" type="ORF">H8R02_26490</name>
</gene>
<sequence length="119" mass="12736">MALKVLIVDDAVVDRQNLERIVSGAGHRVVCAESGEQAVASARSERPDLILMDVNMPDLDGFAATRQLKSDAATRDIPVVFVTGKNQKADIAWGRMLGARGYIGKPYSAEQILAQLAAA</sequence>
<dbReference type="Proteomes" id="UP000596827">
    <property type="component" value="Unassembled WGS sequence"/>
</dbReference>
<evidence type="ECO:0000256" key="1">
    <source>
        <dbReference type="ARBA" id="ARBA00022553"/>
    </source>
</evidence>
<dbReference type="SUPFAM" id="SSF52172">
    <property type="entry name" value="CheY-like"/>
    <property type="match status" value="1"/>
</dbReference>
<reference evidence="4" key="1">
    <citation type="submission" date="2020-08" db="EMBL/GenBank/DDBJ databases">
        <title>Ramlibacter sp. GTP1 16S ribosomal RNA gene genome sequencing and assembly.</title>
        <authorList>
            <person name="Kang M."/>
        </authorList>
    </citation>
    <scope>NUCLEOTIDE SEQUENCE</scope>
    <source>
        <strain evidence="4">GTP1</strain>
    </source>
</reference>
<dbReference type="Pfam" id="PF00072">
    <property type="entry name" value="Response_reg"/>
    <property type="match status" value="1"/>
</dbReference>
<dbReference type="AlphaFoldDB" id="A0A923MED9"/>
<dbReference type="PROSITE" id="PS50110">
    <property type="entry name" value="RESPONSE_REGULATORY"/>
    <property type="match status" value="1"/>
</dbReference>
<comment type="caution">
    <text evidence="4">The sequence shown here is derived from an EMBL/GenBank/DDBJ whole genome shotgun (WGS) entry which is preliminary data.</text>
</comment>
<evidence type="ECO:0000259" key="3">
    <source>
        <dbReference type="PROSITE" id="PS50110"/>
    </source>
</evidence>
<dbReference type="PANTHER" id="PTHR44591:SF20">
    <property type="entry name" value="PROTEIN PILH"/>
    <property type="match status" value="1"/>
</dbReference>
<evidence type="ECO:0000256" key="2">
    <source>
        <dbReference type="PROSITE-ProRule" id="PRU00169"/>
    </source>
</evidence>
<proteinExistence type="predicted"/>
<accession>A0A923MED9</accession>